<dbReference type="AlphaFoldDB" id="A0A1X0NWX6"/>
<name>A0A1X0NWX6_9TRYP</name>
<dbReference type="OrthoDB" id="10518853at2759"/>
<accession>A0A1X0NWX6</accession>
<dbReference type="GeneID" id="39985182"/>
<protein>
    <submittedName>
        <fullName evidence="1">Uncharacterized protein</fullName>
    </submittedName>
</protein>
<dbReference type="VEuPathDB" id="TriTrypDB:TM35_000131860"/>
<sequence length="358" mass="41212">MVFLSLLTSFIRKSEVQIFPESYYYVDERGMTTILDDVERDLSILHIELCDAFREETDVVHHHVTQVSNTQSLLYDRHCRRIYRTLSDLCKPEEVVVRAQNITADLWRAWKGIKSASCDATTEMLSRLTSSECKEDAGDENTTLMLLLSIIEDDLSFASETLSLAERGLQQLWKDVECERAVALDVASQRKALRKRQIQRTVAVNLSQETCNRIIEEESSQISTLKSKSRELQIGFKKKRSQRLTGVLLPRVEGEKKTKMLNIFMTSLQQLGMDMKSHEEVQSNLLLKIRSLRDLTVFSNDDQANVYFSQTHERETVQEPSGISITIMSSPEEERISLTQRIDRLQTLLKEFCKPASH</sequence>
<gene>
    <name evidence="1" type="ORF">TM35_000131860</name>
</gene>
<reference evidence="1 2" key="1">
    <citation type="submission" date="2017-03" db="EMBL/GenBank/DDBJ databases">
        <title>An alternative strategy for trypanosome survival in the mammalian bloodstream revealed through genome and transcriptome analysis of the ubiquitous bovine parasite Trypanosoma (Megatrypanum) theileri.</title>
        <authorList>
            <person name="Kelly S."/>
            <person name="Ivens A."/>
            <person name="Mott A."/>
            <person name="O'Neill E."/>
            <person name="Emms D."/>
            <person name="Macleod O."/>
            <person name="Voorheis P."/>
            <person name="Matthews J."/>
            <person name="Matthews K."/>
            <person name="Carrington M."/>
        </authorList>
    </citation>
    <scope>NUCLEOTIDE SEQUENCE [LARGE SCALE GENOMIC DNA]</scope>
    <source>
        <strain evidence="1">Edinburgh</strain>
    </source>
</reference>
<dbReference type="RefSeq" id="XP_028883248.1">
    <property type="nucleotide sequence ID" value="XM_029025402.1"/>
</dbReference>
<evidence type="ECO:0000313" key="2">
    <source>
        <dbReference type="Proteomes" id="UP000192257"/>
    </source>
</evidence>
<dbReference type="Proteomes" id="UP000192257">
    <property type="component" value="Unassembled WGS sequence"/>
</dbReference>
<proteinExistence type="predicted"/>
<organism evidence="1 2">
    <name type="scientific">Trypanosoma theileri</name>
    <dbReference type="NCBI Taxonomy" id="67003"/>
    <lineage>
        <taxon>Eukaryota</taxon>
        <taxon>Discoba</taxon>
        <taxon>Euglenozoa</taxon>
        <taxon>Kinetoplastea</taxon>
        <taxon>Metakinetoplastina</taxon>
        <taxon>Trypanosomatida</taxon>
        <taxon>Trypanosomatidae</taxon>
        <taxon>Trypanosoma</taxon>
    </lineage>
</organism>
<dbReference type="EMBL" id="NBCO01000013">
    <property type="protein sequence ID" value="ORC89182.1"/>
    <property type="molecule type" value="Genomic_DNA"/>
</dbReference>
<evidence type="ECO:0000313" key="1">
    <source>
        <dbReference type="EMBL" id="ORC89182.1"/>
    </source>
</evidence>
<comment type="caution">
    <text evidence="1">The sequence shown here is derived from an EMBL/GenBank/DDBJ whole genome shotgun (WGS) entry which is preliminary data.</text>
</comment>
<keyword evidence="2" id="KW-1185">Reference proteome</keyword>